<evidence type="ECO:0000256" key="10">
    <source>
        <dbReference type="SAM" id="MobiDB-lite"/>
    </source>
</evidence>
<dbReference type="InterPro" id="IPR001365">
    <property type="entry name" value="A_deaminase_dom"/>
</dbReference>
<dbReference type="PANTHER" id="PTHR11409">
    <property type="entry name" value="ADENOSINE DEAMINASE"/>
    <property type="match status" value="1"/>
</dbReference>
<comment type="catalytic activity">
    <reaction evidence="9">
        <text>N(6)-methyl-AMP + H2O + H(+) = IMP + methylamine</text>
        <dbReference type="Rhea" id="RHEA:16001"/>
        <dbReference type="ChEBI" id="CHEBI:15377"/>
        <dbReference type="ChEBI" id="CHEBI:15378"/>
        <dbReference type="ChEBI" id="CHEBI:58053"/>
        <dbReference type="ChEBI" id="CHEBI:59338"/>
        <dbReference type="ChEBI" id="CHEBI:144842"/>
    </reaction>
    <physiologicalReaction direction="left-to-right" evidence="9">
        <dbReference type="Rhea" id="RHEA:16002"/>
    </physiologicalReaction>
</comment>
<dbReference type="AlphaFoldDB" id="A0A0G4FUG6"/>
<keyword evidence="4" id="KW-0479">Metal-binding</keyword>
<dbReference type="PhylomeDB" id="A0A0G4FUG6"/>
<keyword evidence="5" id="KW-0660">Purine salvage</keyword>
<evidence type="ECO:0000256" key="9">
    <source>
        <dbReference type="ARBA" id="ARBA00048787"/>
    </source>
</evidence>
<dbReference type="Pfam" id="PF00962">
    <property type="entry name" value="A_deaminase"/>
    <property type="match status" value="1"/>
</dbReference>
<dbReference type="EMBL" id="CDMZ01000626">
    <property type="protein sequence ID" value="CEM18226.1"/>
    <property type="molecule type" value="Genomic_DNA"/>
</dbReference>
<dbReference type="GO" id="GO:0046872">
    <property type="term" value="F:metal ion binding"/>
    <property type="evidence" value="ECO:0007669"/>
    <property type="project" value="UniProtKB-KW"/>
</dbReference>
<accession>A0A0G4FUG6</accession>
<dbReference type="GO" id="GO:0006154">
    <property type="term" value="P:adenosine catabolic process"/>
    <property type="evidence" value="ECO:0007669"/>
    <property type="project" value="TreeGrafter"/>
</dbReference>
<dbReference type="UniPathway" id="UPA00606"/>
<keyword evidence="6" id="KW-0378">Hydrolase</keyword>
<comment type="similarity">
    <text evidence="3">Belongs to the metallo-dependent hydrolases superfamily. Adenosine and AMP deaminases family.</text>
</comment>
<evidence type="ECO:0000256" key="1">
    <source>
        <dbReference type="ARBA" id="ARBA00001947"/>
    </source>
</evidence>
<dbReference type="GO" id="GO:0009117">
    <property type="term" value="P:nucleotide metabolic process"/>
    <property type="evidence" value="ECO:0007669"/>
    <property type="project" value="UniProtKB-KW"/>
</dbReference>
<dbReference type="VEuPathDB" id="CryptoDB:Cvel_18710"/>
<evidence type="ECO:0000256" key="4">
    <source>
        <dbReference type="ARBA" id="ARBA00022723"/>
    </source>
</evidence>
<evidence type="ECO:0000256" key="7">
    <source>
        <dbReference type="ARBA" id="ARBA00022833"/>
    </source>
</evidence>
<gene>
    <name evidence="12" type="ORF">Cvel_18710</name>
</gene>
<keyword evidence="7" id="KW-0862">Zinc</keyword>
<comment type="pathway">
    <text evidence="2">Purine metabolism; purine nucleoside salvage.</text>
</comment>
<evidence type="ECO:0000313" key="12">
    <source>
        <dbReference type="EMBL" id="CEM18226.1"/>
    </source>
</evidence>
<dbReference type="InterPro" id="IPR032466">
    <property type="entry name" value="Metal_Hydrolase"/>
</dbReference>
<evidence type="ECO:0000259" key="11">
    <source>
        <dbReference type="Pfam" id="PF00962"/>
    </source>
</evidence>
<dbReference type="Gene3D" id="3.20.20.140">
    <property type="entry name" value="Metal-dependent hydrolases"/>
    <property type="match status" value="1"/>
</dbReference>
<dbReference type="SUPFAM" id="SSF51556">
    <property type="entry name" value="Metallo-dependent hydrolases"/>
    <property type="match status" value="1"/>
</dbReference>
<reference evidence="12" key="1">
    <citation type="submission" date="2014-11" db="EMBL/GenBank/DDBJ databases">
        <authorList>
            <person name="Otto D Thomas"/>
            <person name="Naeem Raeece"/>
        </authorList>
    </citation>
    <scope>NUCLEOTIDE SEQUENCE</scope>
</reference>
<feature type="region of interest" description="Disordered" evidence="10">
    <location>
        <begin position="380"/>
        <end position="419"/>
    </location>
</feature>
<name>A0A0G4FUG6_9ALVE</name>
<comment type="cofactor">
    <cofactor evidence="1">
        <name>Zn(2+)</name>
        <dbReference type="ChEBI" id="CHEBI:29105"/>
    </cofactor>
</comment>
<evidence type="ECO:0000256" key="6">
    <source>
        <dbReference type="ARBA" id="ARBA00022801"/>
    </source>
</evidence>
<keyword evidence="8" id="KW-0546">Nucleotide metabolism</keyword>
<protein>
    <recommendedName>
        <fullName evidence="11">Adenosine deaminase domain-containing protein</fullName>
    </recommendedName>
</protein>
<organism evidence="12">
    <name type="scientific">Chromera velia CCMP2878</name>
    <dbReference type="NCBI Taxonomy" id="1169474"/>
    <lineage>
        <taxon>Eukaryota</taxon>
        <taxon>Sar</taxon>
        <taxon>Alveolata</taxon>
        <taxon>Colpodellida</taxon>
        <taxon>Chromeraceae</taxon>
        <taxon>Chromera</taxon>
    </lineage>
</organism>
<dbReference type="GO" id="GO:0006166">
    <property type="term" value="P:purine ribonucleoside salvage"/>
    <property type="evidence" value="ECO:0007669"/>
    <property type="project" value="UniProtKB-KW"/>
</dbReference>
<dbReference type="GO" id="GO:0004000">
    <property type="term" value="F:adenosine deaminase activity"/>
    <property type="evidence" value="ECO:0007669"/>
    <property type="project" value="TreeGrafter"/>
</dbReference>
<dbReference type="GO" id="GO:0046103">
    <property type="term" value="P:inosine biosynthetic process"/>
    <property type="evidence" value="ECO:0007669"/>
    <property type="project" value="TreeGrafter"/>
</dbReference>
<sequence length="419" mass="45886">MSPSKEVIKALPKVELHSHLHGNIRQSTLQSLLEEKKKTRPVLQGVSFAPFEILDSRDLDKCFSYFDTVYKVVDDAESVEKITREVLQDYAAENVKYLELRTTPRECLTTGLSKEKYCDIVVSVIQELSPSLGMTVRLILSINRAKHGGEQAESLAEAAVKEIEVLSRRHPGVVVGVDIAGNPQQGDVTALLSVLQRRGLCGSGSGAGLKLTVHTGEVEAAEEVDAILNSGPARLGHACCMSDEQRRKVIEGGFHVEFCPSSNFFTMRMKSMQDHHVSDFVQDGLRNLSFNCDDTGLFRTDLTSELFSVGQAFGLSDDDLFLLQKVAVKAAFPPVSSKADTEKGRECESLLEAFSNEAFEKAAGRPLAYGGEEPECSPAFWESIRQSFANPPKEGETARPQHHIPSPEGNGETEPYVAG</sequence>
<proteinExistence type="inferred from homology"/>
<evidence type="ECO:0000256" key="5">
    <source>
        <dbReference type="ARBA" id="ARBA00022726"/>
    </source>
</evidence>
<evidence type="ECO:0000256" key="2">
    <source>
        <dbReference type="ARBA" id="ARBA00005058"/>
    </source>
</evidence>
<evidence type="ECO:0000256" key="3">
    <source>
        <dbReference type="ARBA" id="ARBA00006676"/>
    </source>
</evidence>
<dbReference type="PANTHER" id="PTHR11409:SF42">
    <property type="entry name" value="ADENOSINE DEAMINASE-LIKE PROTEIN"/>
    <property type="match status" value="1"/>
</dbReference>
<evidence type="ECO:0000256" key="8">
    <source>
        <dbReference type="ARBA" id="ARBA00023080"/>
    </source>
</evidence>
<feature type="domain" description="Adenosine deaminase" evidence="11">
    <location>
        <begin position="12"/>
        <end position="339"/>
    </location>
</feature>
<dbReference type="InterPro" id="IPR006330">
    <property type="entry name" value="Ado/ade_deaminase"/>
</dbReference>